<name>A0AAN6UAG6_9PEZI</name>
<dbReference type="AlphaFoldDB" id="A0AAN6UAG6"/>
<reference evidence="2" key="1">
    <citation type="journal article" date="2023" name="Mol. Phylogenet. Evol.">
        <title>Genome-scale phylogeny and comparative genomics of the fungal order Sordariales.</title>
        <authorList>
            <person name="Hensen N."/>
            <person name="Bonometti L."/>
            <person name="Westerberg I."/>
            <person name="Brannstrom I.O."/>
            <person name="Guillou S."/>
            <person name="Cros-Aarteil S."/>
            <person name="Calhoun S."/>
            <person name="Haridas S."/>
            <person name="Kuo A."/>
            <person name="Mondo S."/>
            <person name="Pangilinan J."/>
            <person name="Riley R."/>
            <person name="LaButti K."/>
            <person name="Andreopoulos B."/>
            <person name="Lipzen A."/>
            <person name="Chen C."/>
            <person name="Yan M."/>
            <person name="Daum C."/>
            <person name="Ng V."/>
            <person name="Clum A."/>
            <person name="Steindorff A."/>
            <person name="Ohm R.A."/>
            <person name="Martin F."/>
            <person name="Silar P."/>
            <person name="Natvig D.O."/>
            <person name="Lalanne C."/>
            <person name="Gautier V."/>
            <person name="Ament-Velasquez S.L."/>
            <person name="Kruys A."/>
            <person name="Hutchinson M.I."/>
            <person name="Powell A.J."/>
            <person name="Barry K."/>
            <person name="Miller A.N."/>
            <person name="Grigoriev I.V."/>
            <person name="Debuchy R."/>
            <person name="Gladieux P."/>
            <person name="Hiltunen Thoren M."/>
            <person name="Johannesson H."/>
        </authorList>
    </citation>
    <scope>NUCLEOTIDE SEQUENCE</scope>
    <source>
        <strain evidence="2">CBS 731.68</strain>
    </source>
</reference>
<sequence>MSDGSTSRDALPLSPTSPFARRSSDRSSSQYHGPRKEPDVSLVKFLIDYARDTECPPLFKVFLEDVVLRDGTGDLLHRIEFYFQNPEIKGYQLSPRFWRELESYTIYEQMMHPTDTPVHVTTPPSAPISEQYRPNSQLTPIHSINLGSVVEPVKCSSDQALMKN</sequence>
<evidence type="ECO:0000313" key="3">
    <source>
        <dbReference type="Proteomes" id="UP001302602"/>
    </source>
</evidence>
<gene>
    <name evidence="2" type="ORF">N657DRAFT_677056</name>
</gene>
<keyword evidence="3" id="KW-1185">Reference proteome</keyword>
<accession>A0AAN6UAG6</accession>
<dbReference type="RefSeq" id="XP_062653206.1">
    <property type="nucleotide sequence ID" value="XM_062795950.1"/>
</dbReference>
<proteinExistence type="predicted"/>
<feature type="region of interest" description="Disordered" evidence="1">
    <location>
        <begin position="1"/>
        <end position="36"/>
    </location>
</feature>
<comment type="caution">
    <text evidence="2">The sequence shown here is derived from an EMBL/GenBank/DDBJ whole genome shotgun (WGS) entry which is preliminary data.</text>
</comment>
<dbReference type="Proteomes" id="UP001302602">
    <property type="component" value="Unassembled WGS sequence"/>
</dbReference>
<protein>
    <submittedName>
        <fullName evidence="2">Uncharacterized protein</fullName>
    </submittedName>
</protein>
<reference evidence="2" key="2">
    <citation type="submission" date="2023-05" db="EMBL/GenBank/DDBJ databases">
        <authorList>
            <consortium name="Lawrence Berkeley National Laboratory"/>
            <person name="Steindorff A."/>
            <person name="Hensen N."/>
            <person name="Bonometti L."/>
            <person name="Westerberg I."/>
            <person name="Brannstrom I.O."/>
            <person name="Guillou S."/>
            <person name="Cros-Aarteil S."/>
            <person name="Calhoun S."/>
            <person name="Haridas S."/>
            <person name="Kuo A."/>
            <person name="Mondo S."/>
            <person name="Pangilinan J."/>
            <person name="Riley R."/>
            <person name="Labutti K."/>
            <person name="Andreopoulos B."/>
            <person name="Lipzen A."/>
            <person name="Chen C."/>
            <person name="Yanf M."/>
            <person name="Daum C."/>
            <person name="Ng V."/>
            <person name="Clum A."/>
            <person name="Ohm R."/>
            <person name="Martin F."/>
            <person name="Silar P."/>
            <person name="Natvig D."/>
            <person name="Lalanne C."/>
            <person name="Gautier V."/>
            <person name="Ament-Velasquez S.L."/>
            <person name="Kruys A."/>
            <person name="Hutchinson M.I."/>
            <person name="Powell A.J."/>
            <person name="Barry K."/>
            <person name="Miller A.N."/>
            <person name="Grigoriev I.V."/>
            <person name="Debuchy R."/>
            <person name="Gladieux P."/>
            <person name="Thoren M.H."/>
            <person name="Johannesson H."/>
        </authorList>
    </citation>
    <scope>NUCLEOTIDE SEQUENCE</scope>
    <source>
        <strain evidence="2">CBS 731.68</strain>
    </source>
</reference>
<evidence type="ECO:0000313" key="2">
    <source>
        <dbReference type="EMBL" id="KAK4129435.1"/>
    </source>
</evidence>
<evidence type="ECO:0000256" key="1">
    <source>
        <dbReference type="SAM" id="MobiDB-lite"/>
    </source>
</evidence>
<dbReference type="GeneID" id="87832718"/>
<organism evidence="2 3">
    <name type="scientific">Parathielavia appendiculata</name>
    <dbReference type="NCBI Taxonomy" id="2587402"/>
    <lineage>
        <taxon>Eukaryota</taxon>
        <taxon>Fungi</taxon>
        <taxon>Dikarya</taxon>
        <taxon>Ascomycota</taxon>
        <taxon>Pezizomycotina</taxon>
        <taxon>Sordariomycetes</taxon>
        <taxon>Sordariomycetidae</taxon>
        <taxon>Sordariales</taxon>
        <taxon>Chaetomiaceae</taxon>
        <taxon>Parathielavia</taxon>
    </lineage>
</organism>
<dbReference type="EMBL" id="MU853223">
    <property type="protein sequence ID" value="KAK4129435.1"/>
    <property type="molecule type" value="Genomic_DNA"/>
</dbReference>